<dbReference type="STRING" id="320787.CA2015_1947"/>
<dbReference type="Gene3D" id="1.20.58.60">
    <property type="match status" value="1"/>
</dbReference>
<organism evidence="2 3">
    <name type="scientific">Cyclobacterium amurskyense</name>
    <dbReference type="NCBI Taxonomy" id="320787"/>
    <lineage>
        <taxon>Bacteria</taxon>
        <taxon>Pseudomonadati</taxon>
        <taxon>Bacteroidota</taxon>
        <taxon>Cytophagia</taxon>
        <taxon>Cytophagales</taxon>
        <taxon>Cyclobacteriaceae</taxon>
        <taxon>Cyclobacterium</taxon>
    </lineage>
</organism>
<evidence type="ECO:0000313" key="2">
    <source>
        <dbReference type="EMBL" id="AKP51374.1"/>
    </source>
</evidence>
<name>A0A0H4PAY6_9BACT</name>
<dbReference type="EMBL" id="CP012040">
    <property type="protein sequence ID" value="AKP51374.1"/>
    <property type="molecule type" value="Genomic_DNA"/>
</dbReference>
<dbReference type="AlphaFoldDB" id="A0A0H4PAY6"/>
<accession>A0A0H4PAY6</accession>
<dbReference type="RefSeq" id="WP_048641712.1">
    <property type="nucleotide sequence ID" value="NZ_CP012040.1"/>
</dbReference>
<protein>
    <submittedName>
        <fullName evidence="2">Uncharacterized protein</fullName>
    </submittedName>
</protein>
<proteinExistence type="predicted"/>
<evidence type="ECO:0000313" key="3">
    <source>
        <dbReference type="Proteomes" id="UP000036520"/>
    </source>
</evidence>
<dbReference type="KEGG" id="camu:CA2015_1947"/>
<gene>
    <name evidence="2" type="ORF">CA2015_1947</name>
</gene>
<dbReference type="OrthoDB" id="839666at2"/>
<keyword evidence="1" id="KW-0175">Coiled coil</keyword>
<sequence length="103" mass="11915">MEKKNTGFEEIEKMLQEVGNKIETLIQKGTKATGEASEEIEKKIKDLHINKEKLEKEFKEKKAKFEEKYQSKSSTAKPFLEDSMAHFKQGVKSLVHAINEMLK</sequence>
<evidence type="ECO:0000256" key="1">
    <source>
        <dbReference type="SAM" id="Coils"/>
    </source>
</evidence>
<keyword evidence="3" id="KW-1185">Reference proteome</keyword>
<feature type="coiled-coil region" evidence="1">
    <location>
        <begin position="8"/>
        <end position="71"/>
    </location>
</feature>
<dbReference type="Proteomes" id="UP000036520">
    <property type="component" value="Chromosome"/>
</dbReference>
<reference evidence="2 3" key="1">
    <citation type="submission" date="2015-07" db="EMBL/GenBank/DDBJ databases">
        <authorList>
            <person name="Kim K.M."/>
        </authorList>
    </citation>
    <scope>NUCLEOTIDE SEQUENCE [LARGE SCALE GENOMIC DNA]</scope>
    <source>
        <strain evidence="2 3">KCTC 12363</strain>
    </source>
</reference>